<evidence type="ECO:0000256" key="3">
    <source>
        <dbReference type="ARBA" id="ARBA00022692"/>
    </source>
</evidence>
<sequence length="257" mass="28347">MLNAFMFTLREGIEAFLIVAITLAYLRKTGRAKLGRAVHLGVAVALVASYLASLLFARAENRPLWEGVLALVTAVLVGTFTLQVLRTAKFMRRDIEGRIEHAALQEGAWAFVGVFAFTVLMITREGMEAALLLSASFMQSGARLFFYGATGGLLAAALLALLWSRFGHRIHLGRFLQVTAVFLLLFLVQLLIYGFHEITESGLLPIDNTYWHLVTEPYGPEGRYGHWLTYALVVLPLGWLLSVSIGGGFSRSTQVAR</sequence>
<keyword evidence="5 6" id="KW-0472">Membrane</keyword>
<feature type="transmembrane region" description="Helical" evidence="6">
    <location>
        <begin position="106"/>
        <end position="124"/>
    </location>
</feature>
<dbReference type="RefSeq" id="WP_184335749.1">
    <property type="nucleotide sequence ID" value="NZ_JACHHZ010000007.1"/>
</dbReference>
<evidence type="ECO:0000256" key="5">
    <source>
        <dbReference type="ARBA" id="ARBA00023136"/>
    </source>
</evidence>
<proteinExistence type="inferred from homology"/>
<dbReference type="GO" id="GO:0033573">
    <property type="term" value="C:high-affinity iron permease complex"/>
    <property type="evidence" value="ECO:0007669"/>
    <property type="project" value="InterPro"/>
</dbReference>
<feature type="transmembrane region" description="Helical" evidence="6">
    <location>
        <begin position="144"/>
        <end position="163"/>
    </location>
</feature>
<comment type="subcellular location">
    <subcellularLocation>
        <location evidence="1">Membrane</location>
        <topology evidence="1">Multi-pass membrane protein</topology>
    </subcellularLocation>
</comment>
<dbReference type="GO" id="GO:0015093">
    <property type="term" value="F:ferrous iron transmembrane transporter activity"/>
    <property type="evidence" value="ECO:0007669"/>
    <property type="project" value="TreeGrafter"/>
</dbReference>
<feature type="transmembrane region" description="Helical" evidence="6">
    <location>
        <begin position="38"/>
        <end position="57"/>
    </location>
</feature>
<evidence type="ECO:0000313" key="7">
    <source>
        <dbReference type="EMBL" id="MBB6096366.1"/>
    </source>
</evidence>
<comment type="caution">
    <text evidence="7">The sequence shown here is derived from an EMBL/GenBank/DDBJ whole genome shotgun (WGS) entry which is preliminary data.</text>
</comment>
<keyword evidence="4 6" id="KW-1133">Transmembrane helix</keyword>
<dbReference type="EMBL" id="JACHHZ010000007">
    <property type="protein sequence ID" value="MBB6096366.1"/>
    <property type="molecule type" value="Genomic_DNA"/>
</dbReference>
<dbReference type="PANTHER" id="PTHR31632:SF2">
    <property type="entry name" value="PLASMA MEMBRANE IRON PERMEASE"/>
    <property type="match status" value="1"/>
</dbReference>
<dbReference type="Pfam" id="PF03239">
    <property type="entry name" value="FTR1"/>
    <property type="match status" value="1"/>
</dbReference>
<keyword evidence="8" id="KW-1185">Reference proteome</keyword>
<feature type="transmembrane region" description="Helical" evidence="6">
    <location>
        <begin position="175"/>
        <end position="195"/>
    </location>
</feature>
<dbReference type="InterPro" id="IPR004923">
    <property type="entry name" value="FTR1/Fip1/EfeU"/>
</dbReference>
<evidence type="ECO:0000256" key="4">
    <source>
        <dbReference type="ARBA" id="ARBA00022989"/>
    </source>
</evidence>
<name>A0A841HTY2_9GAMM</name>
<evidence type="ECO:0000313" key="8">
    <source>
        <dbReference type="Proteomes" id="UP000588068"/>
    </source>
</evidence>
<accession>A0A841HTY2</accession>
<evidence type="ECO:0000256" key="1">
    <source>
        <dbReference type="ARBA" id="ARBA00004141"/>
    </source>
</evidence>
<dbReference type="PANTHER" id="PTHR31632">
    <property type="entry name" value="IRON TRANSPORTER FTH1"/>
    <property type="match status" value="1"/>
</dbReference>
<protein>
    <submittedName>
        <fullName evidence="7">High-affinity iron transporter</fullName>
    </submittedName>
</protein>
<gene>
    <name evidence="7" type="ORF">HNQ60_005288</name>
</gene>
<evidence type="ECO:0000256" key="2">
    <source>
        <dbReference type="ARBA" id="ARBA00008333"/>
    </source>
</evidence>
<comment type="similarity">
    <text evidence="2">Belongs to the oxidase-dependent Fe transporter (OFeT) (TC 9.A.10.1) family.</text>
</comment>
<organism evidence="7 8">
    <name type="scientific">Povalibacter uvarum</name>
    <dbReference type="NCBI Taxonomy" id="732238"/>
    <lineage>
        <taxon>Bacteria</taxon>
        <taxon>Pseudomonadati</taxon>
        <taxon>Pseudomonadota</taxon>
        <taxon>Gammaproteobacteria</taxon>
        <taxon>Steroidobacterales</taxon>
        <taxon>Steroidobacteraceae</taxon>
        <taxon>Povalibacter</taxon>
    </lineage>
</organism>
<evidence type="ECO:0000256" key="6">
    <source>
        <dbReference type="SAM" id="Phobius"/>
    </source>
</evidence>
<feature type="transmembrane region" description="Helical" evidence="6">
    <location>
        <begin position="227"/>
        <end position="249"/>
    </location>
</feature>
<keyword evidence="3 6" id="KW-0812">Transmembrane</keyword>
<dbReference type="AlphaFoldDB" id="A0A841HTY2"/>
<reference evidence="7 8" key="1">
    <citation type="submission" date="2020-08" db="EMBL/GenBank/DDBJ databases">
        <title>Genomic Encyclopedia of Type Strains, Phase IV (KMG-IV): sequencing the most valuable type-strain genomes for metagenomic binning, comparative biology and taxonomic classification.</title>
        <authorList>
            <person name="Goeker M."/>
        </authorList>
    </citation>
    <scope>NUCLEOTIDE SEQUENCE [LARGE SCALE GENOMIC DNA]</scope>
    <source>
        <strain evidence="7 8">DSM 26723</strain>
    </source>
</reference>
<feature type="transmembrane region" description="Helical" evidence="6">
    <location>
        <begin position="63"/>
        <end position="85"/>
    </location>
</feature>
<dbReference type="Proteomes" id="UP000588068">
    <property type="component" value="Unassembled WGS sequence"/>
</dbReference>
<feature type="transmembrane region" description="Helical" evidence="6">
    <location>
        <begin position="6"/>
        <end position="26"/>
    </location>
</feature>